<evidence type="ECO:0000256" key="2">
    <source>
        <dbReference type="ARBA" id="ARBA00004141"/>
    </source>
</evidence>
<keyword evidence="3" id="KW-0285">Flavoprotein</keyword>
<dbReference type="PANTHER" id="PTHR47354:SF8">
    <property type="entry name" value="1,2-PHENYLACETYL-COA EPOXIDASE, SUBUNIT E"/>
    <property type="match status" value="1"/>
</dbReference>
<feature type="transmembrane region" description="Helical" evidence="13">
    <location>
        <begin position="84"/>
        <end position="99"/>
    </location>
</feature>
<dbReference type="RefSeq" id="WP_154716028.1">
    <property type="nucleotide sequence ID" value="NZ_LT837803.1"/>
</dbReference>
<dbReference type="InterPro" id="IPR039261">
    <property type="entry name" value="FNR_nucleotide-bd"/>
</dbReference>
<dbReference type="SFLD" id="SFLDS00052">
    <property type="entry name" value="Ferric_Reductase_Domain"/>
    <property type="match status" value="1"/>
</dbReference>
<protein>
    <submittedName>
        <fullName evidence="15">Ferric reductase domain protein protein transmembrane component domain protein</fullName>
    </submittedName>
</protein>
<evidence type="ECO:0000256" key="3">
    <source>
        <dbReference type="ARBA" id="ARBA00022630"/>
    </source>
</evidence>
<dbReference type="GO" id="GO:0016020">
    <property type="term" value="C:membrane"/>
    <property type="evidence" value="ECO:0007669"/>
    <property type="project" value="UniProtKB-SubCell"/>
</dbReference>
<dbReference type="PANTHER" id="PTHR47354">
    <property type="entry name" value="NADH OXIDOREDUCTASE HCR"/>
    <property type="match status" value="1"/>
</dbReference>
<evidence type="ECO:0000259" key="14">
    <source>
        <dbReference type="PROSITE" id="PS51384"/>
    </source>
</evidence>
<evidence type="ECO:0000313" key="15">
    <source>
        <dbReference type="EMBL" id="SMB22625.1"/>
    </source>
</evidence>
<evidence type="ECO:0000256" key="12">
    <source>
        <dbReference type="ARBA" id="ARBA00023136"/>
    </source>
</evidence>
<keyword evidence="5" id="KW-0001">2Fe-2S</keyword>
<dbReference type="PROSITE" id="PS51384">
    <property type="entry name" value="FAD_FR"/>
    <property type="match status" value="1"/>
</dbReference>
<evidence type="ECO:0000256" key="13">
    <source>
        <dbReference type="SAM" id="Phobius"/>
    </source>
</evidence>
<dbReference type="GO" id="GO:0051537">
    <property type="term" value="F:2 iron, 2 sulfur cluster binding"/>
    <property type="evidence" value="ECO:0007669"/>
    <property type="project" value="UniProtKB-KW"/>
</dbReference>
<evidence type="ECO:0000256" key="10">
    <source>
        <dbReference type="ARBA" id="ARBA00023004"/>
    </source>
</evidence>
<evidence type="ECO:0000256" key="4">
    <source>
        <dbReference type="ARBA" id="ARBA00022692"/>
    </source>
</evidence>
<dbReference type="GO" id="GO:0046872">
    <property type="term" value="F:metal ion binding"/>
    <property type="evidence" value="ECO:0007669"/>
    <property type="project" value="UniProtKB-KW"/>
</dbReference>
<evidence type="ECO:0000256" key="9">
    <source>
        <dbReference type="ARBA" id="ARBA00023002"/>
    </source>
</evidence>
<dbReference type="GO" id="GO:0016491">
    <property type="term" value="F:oxidoreductase activity"/>
    <property type="evidence" value="ECO:0007669"/>
    <property type="project" value="UniProtKB-KW"/>
</dbReference>
<evidence type="ECO:0000256" key="1">
    <source>
        <dbReference type="ARBA" id="ARBA00001974"/>
    </source>
</evidence>
<evidence type="ECO:0000256" key="11">
    <source>
        <dbReference type="ARBA" id="ARBA00023014"/>
    </source>
</evidence>
<dbReference type="InterPro" id="IPR017927">
    <property type="entry name" value="FAD-bd_FR_type"/>
</dbReference>
<dbReference type="InterPro" id="IPR050415">
    <property type="entry name" value="MRET"/>
</dbReference>
<sequence length="449" mass="49962">MNRAGRLLLGSVILLGFLGWAGHVATTTHTANAHPLWILRQELLNLSGLLAIGMMSLAVFMAARPAWLERPLHGLDQMYRLHKWAGIWAGILALGHWLMKEVVGDILKASIGRAGKPPKETILATLEPARDLAKDVGEWGFYILLAMLALALWQRFPYRPWRLLHRAMPILYLALVFHAVMWAPSTYWRQPLGLLLALLFGFGIYGSVLALKGAIGRRRRVVGSIAAIEQPMPGVVSVRCRLADGWPGHRPGQFVFVTFDAGEGAHPFTIASADRGDRSIDLSIKALGDYTRGLADRLQVGQAVQVEGPYGRFQLDRVNRKTRQIWIAGGIGITPFLAWLDSLQQQPSQAPTAELHYCTRDREGDPFVARLEALCANLPMVRLRVHGDKQGEMLDAGQLRLTDAERARQRTEIWFCGPSGLAEKLQRELAALRRTDVGVSFRQEAFAMR</sequence>
<feature type="domain" description="FAD-binding FR-type" evidence="14">
    <location>
        <begin position="218"/>
        <end position="316"/>
    </location>
</feature>
<feature type="transmembrane region" description="Helical" evidence="13">
    <location>
        <begin position="43"/>
        <end position="63"/>
    </location>
</feature>
<dbReference type="InterPro" id="IPR017938">
    <property type="entry name" value="Riboflavin_synthase-like_b-brl"/>
</dbReference>
<evidence type="ECO:0000313" key="16">
    <source>
        <dbReference type="Proteomes" id="UP000242886"/>
    </source>
</evidence>
<keyword evidence="12 13" id="KW-0472">Membrane</keyword>
<feature type="transmembrane region" description="Helical" evidence="13">
    <location>
        <begin position="194"/>
        <end position="211"/>
    </location>
</feature>
<keyword evidence="8 13" id="KW-1133">Transmembrane helix</keyword>
<evidence type="ECO:0000256" key="8">
    <source>
        <dbReference type="ARBA" id="ARBA00022989"/>
    </source>
</evidence>
<dbReference type="Gene3D" id="3.40.50.80">
    <property type="entry name" value="Nucleotide-binding domain of ferredoxin-NADP reductase (FNR) module"/>
    <property type="match status" value="1"/>
</dbReference>
<dbReference type="SUPFAM" id="SSF63380">
    <property type="entry name" value="Riboflavin synthase domain-like"/>
    <property type="match status" value="1"/>
</dbReference>
<dbReference type="EMBL" id="LT837803">
    <property type="protein sequence ID" value="SMB22625.1"/>
    <property type="molecule type" value="Genomic_DNA"/>
</dbReference>
<accession>A0A7Z7HPE8</accession>
<dbReference type="Gene3D" id="2.40.30.10">
    <property type="entry name" value="Translation factors"/>
    <property type="match status" value="1"/>
</dbReference>
<organism evidence="15 16">
    <name type="scientific">Sterolibacterium denitrificans</name>
    <dbReference type="NCBI Taxonomy" id="157592"/>
    <lineage>
        <taxon>Bacteria</taxon>
        <taxon>Pseudomonadati</taxon>
        <taxon>Pseudomonadota</taxon>
        <taxon>Betaproteobacteria</taxon>
        <taxon>Nitrosomonadales</taxon>
        <taxon>Sterolibacteriaceae</taxon>
        <taxon>Sterolibacterium</taxon>
    </lineage>
</organism>
<gene>
    <name evidence="15" type="ORF">SDENCHOL_10646</name>
</gene>
<feature type="transmembrane region" description="Helical" evidence="13">
    <location>
        <begin position="139"/>
        <end position="158"/>
    </location>
</feature>
<dbReference type="GO" id="GO:0050660">
    <property type="term" value="F:flavin adenine dinucleotide binding"/>
    <property type="evidence" value="ECO:0007669"/>
    <property type="project" value="TreeGrafter"/>
</dbReference>
<name>A0A7Z7HPE8_9PROT</name>
<keyword evidence="9" id="KW-0560">Oxidoreductase</keyword>
<keyword evidence="10" id="KW-0408">Iron</keyword>
<dbReference type="InterPro" id="IPR013112">
    <property type="entry name" value="FAD-bd_8"/>
</dbReference>
<keyword evidence="16" id="KW-1185">Reference proteome</keyword>
<dbReference type="Proteomes" id="UP000242886">
    <property type="component" value="Chromosome SDENCHOL"/>
</dbReference>
<keyword evidence="7" id="KW-0274">FAD</keyword>
<evidence type="ECO:0000256" key="6">
    <source>
        <dbReference type="ARBA" id="ARBA00022723"/>
    </source>
</evidence>
<keyword evidence="4 13" id="KW-0812">Transmembrane</keyword>
<dbReference type="CDD" id="cd06198">
    <property type="entry name" value="FNR_like_3"/>
    <property type="match status" value="1"/>
</dbReference>
<comment type="cofactor">
    <cofactor evidence="1">
        <name>FAD</name>
        <dbReference type="ChEBI" id="CHEBI:57692"/>
    </cofactor>
</comment>
<proteinExistence type="predicted"/>
<keyword evidence="6" id="KW-0479">Metal-binding</keyword>
<dbReference type="Pfam" id="PF01794">
    <property type="entry name" value="Ferric_reduct"/>
    <property type="match status" value="1"/>
</dbReference>
<dbReference type="AlphaFoldDB" id="A0A7Z7HPE8"/>
<keyword evidence="11" id="KW-0411">Iron-sulfur</keyword>
<dbReference type="SUPFAM" id="SSF52343">
    <property type="entry name" value="Ferredoxin reductase-like, C-terminal NADP-linked domain"/>
    <property type="match status" value="1"/>
</dbReference>
<dbReference type="InterPro" id="IPR013130">
    <property type="entry name" value="Fe3_Rdtase_TM_dom"/>
</dbReference>
<dbReference type="Pfam" id="PF08022">
    <property type="entry name" value="FAD_binding_8"/>
    <property type="match status" value="1"/>
</dbReference>
<comment type="subcellular location">
    <subcellularLocation>
        <location evidence="2">Membrane</location>
        <topology evidence="2">Multi-pass membrane protein</topology>
    </subcellularLocation>
</comment>
<evidence type="ECO:0000256" key="7">
    <source>
        <dbReference type="ARBA" id="ARBA00022827"/>
    </source>
</evidence>
<reference evidence="15" key="1">
    <citation type="submission" date="2017-03" db="EMBL/GenBank/DDBJ databases">
        <authorList>
            <consortium name="AG Boll"/>
        </authorList>
    </citation>
    <scope>NUCLEOTIDE SEQUENCE [LARGE SCALE GENOMIC DNA]</scope>
    <source>
        <strain evidence="15">Chol</strain>
    </source>
</reference>
<evidence type="ECO:0000256" key="5">
    <source>
        <dbReference type="ARBA" id="ARBA00022714"/>
    </source>
</evidence>
<feature type="transmembrane region" description="Helical" evidence="13">
    <location>
        <begin position="170"/>
        <end position="188"/>
    </location>
</feature>